<name>A0A2R6RYV7_ACTCC</name>
<comment type="caution">
    <text evidence="2">The sequence shown here is derived from an EMBL/GenBank/DDBJ whole genome shotgun (WGS) entry which is preliminary data.</text>
</comment>
<evidence type="ECO:0000313" key="2">
    <source>
        <dbReference type="EMBL" id="PSS35222.1"/>
    </source>
</evidence>
<feature type="region of interest" description="Disordered" evidence="1">
    <location>
        <begin position="140"/>
        <end position="168"/>
    </location>
</feature>
<evidence type="ECO:0000313" key="3">
    <source>
        <dbReference type="Proteomes" id="UP000241394"/>
    </source>
</evidence>
<sequence length="255" mass="29324">MEEEEELQKQDNESLSLCLSFNTYTTGKFAEIAAKVTQETSTDDDENGDFEFSLVRSDTDVTTDEIFRDGQIRQIFPIFNRDLENHDDNKSDLSNLRVSLKKLFIDDREEQDPPSSSSEEAEELESVPEGLYCVWRPKLAESPSPSRCEKSNSTGSASKQWRIRDLLRRSNSEGKDSFVFLTPKKREEKAEKMARAESPKLKAEKVKASSAHEMFYVRNRVAKEENKRKSYLPYRQNLVGFFASVNGFGRTFPPF</sequence>
<protein>
    <submittedName>
        <fullName evidence="2">Nipped-B-like protein</fullName>
    </submittedName>
</protein>
<dbReference type="Gramene" id="PSS35222">
    <property type="protein sequence ID" value="PSS35222"/>
    <property type="gene ID" value="CEY00_Acc02422"/>
</dbReference>
<dbReference type="OMA" id="STFLPCK"/>
<accession>A0A2R6RYV7</accession>
<dbReference type="AlphaFoldDB" id="A0A2R6RYV7"/>
<dbReference type="STRING" id="1590841.A0A2R6RYV7"/>
<dbReference type="FunCoup" id="A0A2R6RYV7">
    <property type="interactions" value="288"/>
</dbReference>
<dbReference type="PANTHER" id="PTHR33095:SF127">
    <property type="entry name" value="OS05G0578100 PROTEIN"/>
    <property type="match status" value="1"/>
</dbReference>
<dbReference type="Proteomes" id="UP000241394">
    <property type="component" value="Chromosome LG2"/>
</dbReference>
<reference evidence="2 3" key="1">
    <citation type="submission" date="2017-07" db="EMBL/GenBank/DDBJ databases">
        <title>An improved, manually edited Actinidia chinensis var. chinensis (kiwifruit) genome highlights the challenges associated with draft genomes and gene prediction in plants.</title>
        <authorList>
            <person name="Pilkington S."/>
            <person name="Crowhurst R."/>
            <person name="Hilario E."/>
            <person name="Nardozza S."/>
            <person name="Fraser L."/>
            <person name="Peng Y."/>
            <person name="Gunaseelan K."/>
            <person name="Simpson R."/>
            <person name="Tahir J."/>
            <person name="Deroles S."/>
            <person name="Templeton K."/>
            <person name="Luo Z."/>
            <person name="Davy M."/>
            <person name="Cheng C."/>
            <person name="Mcneilage M."/>
            <person name="Scaglione D."/>
            <person name="Liu Y."/>
            <person name="Zhang Q."/>
            <person name="Datson P."/>
            <person name="De Silva N."/>
            <person name="Gardiner S."/>
            <person name="Bassett H."/>
            <person name="Chagne D."/>
            <person name="Mccallum J."/>
            <person name="Dzierzon H."/>
            <person name="Deng C."/>
            <person name="Wang Y.-Y."/>
            <person name="Barron N."/>
            <person name="Manako K."/>
            <person name="Bowen J."/>
            <person name="Foster T."/>
            <person name="Erridge Z."/>
            <person name="Tiffin H."/>
            <person name="Waite C."/>
            <person name="Davies K."/>
            <person name="Grierson E."/>
            <person name="Laing W."/>
            <person name="Kirk R."/>
            <person name="Chen X."/>
            <person name="Wood M."/>
            <person name="Montefiori M."/>
            <person name="Brummell D."/>
            <person name="Schwinn K."/>
            <person name="Catanach A."/>
            <person name="Fullerton C."/>
            <person name="Li D."/>
            <person name="Meiyalaghan S."/>
            <person name="Nieuwenhuizen N."/>
            <person name="Read N."/>
            <person name="Prakash R."/>
            <person name="Hunter D."/>
            <person name="Zhang H."/>
            <person name="Mckenzie M."/>
            <person name="Knabel M."/>
            <person name="Harris A."/>
            <person name="Allan A."/>
            <person name="Chen A."/>
            <person name="Janssen B."/>
            <person name="Plunkett B."/>
            <person name="Dwamena C."/>
            <person name="Voogd C."/>
            <person name="Leif D."/>
            <person name="Lafferty D."/>
            <person name="Souleyre E."/>
            <person name="Varkonyi-Gasic E."/>
            <person name="Gambi F."/>
            <person name="Hanley J."/>
            <person name="Yao J.-L."/>
            <person name="Cheung J."/>
            <person name="David K."/>
            <person name="Warren B."/>
            <person name="Marsh K."/>
            <person name="Snowden K."/>
            <person name="Lin-Wang K."/>
            <person name="Brian L."/>
            <person name="Martinez-Sanchez M."/>
            <person name="Wang M."/>
            <person name="Ileperuma N."/>
            <person name="Macnee N."/>
            <person name="Campin R."/>
            <person name="Mcatee P."/>
            <person name="Drummond R."/>
            <person name="Espley R."/>
            <person name="Ireland H."/>
            <person name="Wu R."/>
            <person name="Atkinson R."/>
            <person name="Karunairetnam S."/>
            <person name="Bulley S."/>
            <person name="Chunkath S."/>
            <person name="Hanley Z."/>
            <person name="Storey R."/>
            <person name="Thrimawithana A."/>
            <person name="Thomson S."/>
            <person name="David C."/>
            <person name="Testolin R."/>
        </authorList>
    </citation>
    <scope>NUCLEOTIDE SEQUENCE [LARGE SCALE GENOMIC DNA]</scope>
    <source>
        <strain evidence="3">cv. Red5</strain>
        <tissue evidence="2">Young leaf</tissue>
    </source>
</reference>
<dbReference type="Pfam" id="PF07816">
    <property type="entry name" value="DUF1645"/>
    <property type="match status" value="1"/>
</dbReference>
<dbReference type="InterPro" id="IPR012442">
    <property type="entry name" value="DUF1645_plant"/>
</dbReference>
<reference evidence="3" key="2">
    <citation type="journal article" date="2018" name="BMC Genomics">
        <title>A manually annotated Actinidia chinensis var. chinensis (kiwifruit) genome highlights the challenges associated with draft genomes and gene prediction in plants.</title>
        <authorList>
            <person name="Pilkington S.M."/>
            <person name="Crowhurst R."/>
            <person name="Hilario E."/>
            <person name="Nardozza S."/>
            <person name="Fraser L."/>
            <person name="Peng Y."/>
            <person name="Gunaseelan K."/>
            <person name="Simpson R."/>
            <person name="Tahir J."/>
            <person name="Deroles S.C."/>
            <person name="Templeton K."/>
            <person name="Luo Z."/>
            <person name="Davy M."/>
            <person name="Cheng C."/>
            <person name="McNeilage M."/>
            <person name="Scaglione D."/>
            <person name="Liu Y."/>
            <person name="Zhang Q."/>
            <person name="Datson P."/>
            <person name="De Silva N."/>
            <person name="Gardiner S.E."/>
            <person name="Bassett H."/>
            <person name="Chagne D."/>
            <person name="McCallum J."/>
            <person name="Dzierzon H."/>
            <person name="Deng C."/>
            <person name="Wang Y.Y."/>
            <person name="Barron L."/>
            <person name="Manako K."/>
            <person name="Bowen J."/>
            <person name="Foster T.M."/>
            <person name="Erridge Z.A."/>
            <person name="Tiffin H."/>
            <person name="Waite C.N."/>
            <person name="Davies K.M."/>
            <person name="Grierson E.P."/>
            <person name="Laing W.A."/>
            <person name="Kirk R."/>
            <person name="Chen X."/>
            <person name="Wood M."/>
            <person name="Montefiori M."/>
            <person name="Brummell D.A."/>
            <person name="Schwinn K.E."/>
            <person name="Catanach A."/>
            <person name="Fullerton C."/>
            <person name="Li D."/>
            <person name="Meiyalaghan S."/>
            <person name="Nieuwenhuizen N."/>
            <person name="Read N."/>
            <person name="Prakash R."/>
            <person name="Hunter D."/>
            <person name="Zhang H."/>
            <person name="McKenzie M."/>
            <person name="Knabel M."/>
            <person name="Harris A."/>
            <person name="Allan A.C."/>
            <person name="Gleave A."/>
            <person name="Chen A."/>
            <person name="Janssen B.J."/>
            <person name="Plunkett B."/>
            <person name="Ampomah-Dwamena C."/>
            <person name="Voogd C."/>
            <person name="Leif D."/>
            <person name="Lafferty D."/>
            <person name="Souleyre E.J.F."/>
            <person name="Varkonyi-Gasic E."/>
            <person name="Gambi F."/>
            <person name="Hanley J."/>
            <person name="Yao J.L."/>
            <person name="Cheung J."/>
            <person name="David K.M."/>
            <person name="Warren B."/>
            <person name="Marsh K."/>
            <person name="Snowden K.C."/>
            <person name="Lin-Wang K."/>
            <person name="Brian L."/>
            <person name="Martinez-Sanchez M."/>
            <person name="Wang M."/>
            <person name="Ileperuma N."/>
            <person name="Macnee N."/>
            <person name="Campin R."/>
            <person name="McAtee P."/>
            <person name="Drummond R.S.M."/>
            <person name="Espley R.V."/>
            <person name="Ireland H.S."/>
            <person name="Wu R."/>
            <person name="Atkinson R.G."/>
            <person name="Karunairetnam S."/>
            <person name="Bulley S."/>
            <person name="Chunkath S."/>
            <person name="Hanley Z."/>
            <person name="Storey R."/>
            <person name="Thrimawithana A.H."/>
            <person name="Thomson S."/>
            <person name="David C."/>
            <person name="Testolin R."/>
            <person name="Huang H."/>
            <person name="Hellens R.P."/>
            <person name="Schaffer R.J."/>
        </authorList>
    </citation>
    <scope>NUCLEOTIDE SEQUENCE [LARGE SCALE GENOMIC DNA]</scope>
    <source>
        <strain evidence="3">cv. Red5</strain>
    </source>
</reference>
<evidence type="ECO:0000256" key="1">
    <source>
        <dbReference type="SAM" id="MobiDB-lite"/>
    </source>
</evidence>
<proteinExistence type="predicted"/>
<dbReference type="OrthoDB" id="1111059at2759"/>
<keyword evidence="3" id="KW-1185">Reference proteome</keyword>
<organism evidence="2 3">
    <name type="scientific">Actinidia chinensis var. chinensis</name>
    <name type="common">Chinese soft-hair kiwi</name>
    <dbReference type="NCBI Taxonomy" id="1590841"/>
    <lineage>
        <taxon>Eukaryota</taxon>
        <taxon>Viridiplantae</taxon>
        <taxon>Streptophyta</taxon>
        <taxon>Embryophyta</taxon>
        <taxon>Tracheophyta</taxon>
        <taxon>Spermatophyta</taxon>
        <taxon>Magnoliopsida</taxon>
        <taxon>eudicotyledons</taxon>
        <taxon>Gunneridae</taxon>
        <taxon>Pentapetalae</taxon>
        <taxon>asterids</taxon>
        <taxon>Ericales</taxon>
        <taxon>Actinidiaceae</taxon>
        <taxon>Actinidia</taxon>
    </lineage>
</organism>
<dbReference type="EMBL" id="NKQK01000002">
    <property type="protein sequence ID" value="PSS35222.1"/>
    <property type="molecule type" value="Genomic_DNA"/>
</dbReference>
<dbReference type="InParanoid" id="A0A2R6RYV7"/>
<dbReference type="PANTHER" id="PTHR33095">
    <property type="entry name" value="OS07G0619500 PROTEIN"/>
    <property type="match status" value="1"/>
</dbReference>
<gene>
    <name evidence="2" type="ORF">CEY00_Acc02422</name>
</gene>